<dbReference type="PANTHER" id="PTHR12133">
    <property type="entry name" value="TRNA (ADENINE(58)-N(1))-METHYLTRANSFERASE"/>
    <property type="match status" value="1"/>
</dbReference>
<evidence type="ECO:0000256" key="12">
    <source>
        <dbReference type="PIRSR" id="PIRSR017269-1"/>
    </source>
</evidence>
<dbReference type="Gene3D" id="3.40.50.150">
    <property type="entry name" value="Vaccinia Virus protein VP39"/>
    <property type="match status" value="1"/>
</dbReference>
<dbReference type="InterPro" id="IPR049470">
    <property type="entry name" value="TRM61_C"/>
</dbReference>
<comment type="similarity">
    <text evidence="11">Belongs to the class I-like SAM-binding methyltransferase superfamily. TRM61 family.</text>
</comment>
<keyword evidence="8 11" id="KW-0539">Nucleus</keyword>
<comment type="function">
    <text evidence="9 11">Catalytic subunit of tRNA (adenine-N(1)-)-methyltransferase, which catalyzes the formation of N(1)-methyladenine at position 58 (m1A58) in initiator methionyl-tRNA.</text>
</comment>
<evidence type="ECO:0000313" key="16">
    <source>
        <dbReference type="Proteomes" id="UP000005222"/>
    </source>
</evidence>
<feature type="region of interest" description="Disordered" evidence="13">
    <location>
        <begin position="278"/>
        <end position="312"/>
    </location>
</feature>
<evidence type="ECO:0000256" key="11">
    <source>
        <dbReference type="PIRNR" id="PIRNR017269"/>
    </source>
</evidence>
<dbReference type="Proteomes" id="UP000005222">
    <property type="component" value="Chromosome N"/>
</dbReference>
<evidence type="ECO:0000256" key="9">
    <source>
        <dbReference type="ARBA" id="ARBA00054081"/>
    </source>
</evidence>
<evidence type="ECO:0000256" key="3">
    <source>
        <dbReference type="ARBA" id="ARBA00015963"/>
    </source>
</evidence>
<dbReference type="GO" id="GO:0031515">
    <property type="term" value="C:tRNA (m1A) methyltransferase complex"/>
    <property type="evidence" value="ECO:0007669"/>
    <property type="project" value="UniProtKB-UniRule"/>
</dbReference>
<evidence type="ECO:0000256" key="7">
    <source>
        <dbReference type="ARBA" id="ARBA00022694"/>
    </source>
</evidence>
<evidence type="ECO:0000256" key="5">
    <source>
        <dbReference type="ARBA" id="ARBA00022679"/>
    </source>
</evidence>
<proteinExistence type="inferred from homology"/>
<feature type="binding site" evidence="12">
    <location>
        <position position="192"/>
    </location>
    <ligand>
        <name>S-adenosyl-L-methionine</name>
        <dbReference type="ChEBI" id="CHEBI:59789"/>
    </ligand>
</feature>
<keyword evidence="5 11" id="KW-0808">Transferase</keyword>
<dbReference type="Pfam" id="PF08704">
    <property type="entry name" value="GCD14"/>
    <property type="match status" value="1"/>
</dbReference>
<name>G8Y1R9_PICSO</name>
<feature type="domain" description="tRNA (adenine(58)-N(1))-methyltransferase catalytic subunit TRM61 C-terminal" evidence="14">
    <location>
        <begin position="64"/>
        <end position="354"/>
    </location>
</feature>
<dbReference type="PIRSF" id="PIRSF017269">
    <property type="entry name" value="GCD14"/>
    <property type="match status" value="1"/>
</dbReference>
<comment type="catalytic activity">
    <reaction evidence="11">
        <text>adenosine(58) in tRNA + S-adenosyl-L-methionine = N(1)-methyladenosine(58) in tRNA + S-adenosyl-L-homocysteine + H(+)</text>
        <dbReference type="Rhea" id="RHEA:43152"/>
        <dbReference type="Rhea" id="RHEA-COMP:10365"/>
        <dbReference type="Rhea" id="RHEA-COMP:10366"/>
        <dbReference type="ChEBI" id="CHEBI:15378"/>
        <dbReference type="ChEBI" id="CHEBI:57856"/>
        <dbReference type="ChEBI" id="CHEBI:59789"/>
        <dbReference type="ChEBI" id="CHEBI:74411"/>
        <dbReference type="ChEBI" id="CHEBI:74491"/>
        <dbReference type="EC" id="2.1.1.220"/>
    </reaction>
</comment>
<dbReference type="eggNOG" id="KOG2915">
    <property type="taxonomic scope" value="Eukaryota"/>
</dbReference>
<dbReference type="AlphaFoldDB" id="G8Y1R9"/>
<dbReference type="InterPro" id="IPR014816">
    <property type="entry name" value="tRNA_MeTrfase_Gcd14"/>
</dbReference>
<keyword evidence="4 11" id="KW-0489">Methyltransferase</keyword>
<evidence type="ECO:0000256" key="8">
    <source>
        <dbReference type="ARBA" id="ARBA00023242"/>
    </source>
</evidence>
<evidence type="ECO:0000256" key="4">
    <source>
        <dbReference type="ARBA" id="ARBA00022603"/>
    </source>
</evidence>
<dbReference type="PROSITE" id="PS51620">
    <property type="entry name" value="SAM_TRM61"/>
    <property type="match status" value="1"/>
</dbReference>
<dbReference type="InterPro" id="IPR029063">
    <property type="entry name" value="SAM-dependent_MTases_sf"/>
</dbReference>
<dbReference type="OMA" id="PCIEQSL"/>
<evidence type="ECO:0000256" key="6">
    <source>
        <dbReference type="ARBA" id="ARBA00022691"/>
    </source>
</evidence>
<gene>
    <name evidence="15" type="primary">Piso0_005284</name>
    <name evidence="15" type="ORF">GNLVRS01_PISO0N11761g</name>
</gene>
<sequence length="365" mass="41218">MPFNSYKDIIEEGDLVLAYINRNHIKPIRVTKDEILNTRYGCFEHNEMIGMSYGEQMGGSRGYGYIYLLAFTPELWTVSLPHRTQIVYTHDSSYIIQRLNIVSGSRVIEAGTGSGSFSHAFSRTVGLEGKLFSYEFHEPRFIEAKAEFEDHGLDKNTLITHRDVCKDGFELHDIPQPFVKDSGIAADAIFLDLPSPWEAIPHLKAVASSTRRVGICCFSPCMEQVVKTVTALNENGWVDVEMVEVAGRRWEARKEMLKDVNDVIKRLKDIQARRNQGLELLKQSRASTPGEKREASNPESGEANPVKVQNTGMGFNPFGRGLRIKEGDEKFEWRDVTGIEPDIKTHTSYLTFAYLQPPPSARVSL</sequence>
<dbReference type="EMBL" id="FO082046">
    <property type="protein sequence ID" value="CCE86772.1"/>
    <property type="molecule type" value="Genomic_DNA"/>
</dbReference>
<evidence type="ECO:0000256" key="1">
    <source>
        <dbReference type="ARBA" id="ARBA00004123"/>
    </source>
</evidence>
<dbReference type="InParanoid" id="G8Y1R9"/>
<comment type="subunit">
    <text evidence="10">Heterotetramer; composed of two copies of TRM6 and two copies of TRM61.</text>
</comment>
<dbReference type="FunCoup" id="G8Y1R9">
    <property type="interactions" value="998"/>
</dbReference>
<evidence type="ECO:0000256" key="10">
    <source>
        <dbReference type="ARBA" id="ARBA00063447"/>
    </source>
</evidence>
<keyword evidence="16" id="KW-1185">Reference proteome</keyword>
<feature type="binding site" evidence="12">
    <location>
        <position position="163"/>
    </location>
    <ligand>
        <name>S-adenosyl-L-methionine</name>
        <dbReference type="ChEBI" id="CHEBI:59789"/>
    </ligand>
</feature>
<feature type="binding site" evidence="12">
    <location>
        <position position="135"/>
    </location>
    <ligand>
        <name>S-adenosyl-L-methionine</name>
        <dbReference type="ChEBI" id="CHEBI:59789"/>
    </ligand>
</feature>
<dbReference type="OrthoDB" id="1925287at2759"/>
<dbReference type="HOGENOM" id="CLU_025402_4_0_1"/>
<dbReference type="GO" id="GO:0005634">
    <property type="term" value="C:nucleus"/>
    <property type="evidence" value="ECO:0007669"/>
    <property type="project" value="UniProtKB-SubCell"/>
</dbReference>
<organism evidence="15 16">
    <name type="scientific">Pichia sorbitophila (strain ATCC MYA-4447 / BCRC 22081 / CBS 7064 / NBRC 10061 / NRRL Y-12695)</name>
    <name type="common">Hybrid yeast</name>
    <dbReference type="NCBI Taxonomy" id="559304"/>
    <lineage>
        <taxon>Eukaryota</taxon>
        <taxon>Fungi</taxon>
        <taxon>Dikarya</taxon>
        <taxon>Ascomycota</taxon>
        <taxon>Saccharomycotina</taxon>
        <taxon>Pichiomycetes</taxon>
        <taxon>Debaryomycetaceae</taxon>
        <taxon>Millerozyma</taxon>
    </lineage>
</organism>
<evidence type="ECO:0000256" key="2">
    <source>
        <dbReference type="ARBA" id="ARBA00012796"/>
    </source>
</evidence>
<dbReference type="PANTHER" id="PTHR12133:SF2">
    <property type="entry name" value="TRNA (ADENINE(58)-N(1))-METHYLTRANSFERASE CATALYTIC SUBUNIT TRMT61A"/>
    <property type="match status" value="1"/>
</dbReference>
<protein>
    <recommendedName>
        <fullName evidence="3 11">tRNA (adenine(58)-N(1))-methyltransferase catalytic subunit TRM61</fullName>
        <ecNumber evidence="2 11">2.1.1.220</ecNumber>
    </recommendedName>
</protein>
<evidence type="ECO:0000256" key="13">
    <source>
        <dbReference type="SAM" id="MobiDB-lite"/>
    </source>
</evidence>
<keyword evidence="7 11" id="KW-0819">tRNA processing</keyword>
<evidence type="ECO:0000259" key="14">
    <source>
        <dbReference type="Pfam" id="PF08704"/>
    </source>
</evidence>
<dbReference type="SUPFAM" id="SSF53335">
    <property type="entry name" value="S-adenosyl-L-methionine-dependent methyltransferases"/>
    <property type="match status" value="1"/>
</dbReference>
<dbReference type="GO" id="GO:0030488">
    <property type="term" value="P:tRNA methylation"/>
    <property type="evidence" value="ECO:0007669"/>
    <property type="project" value="InterPro"/>
</dbReference>
<dbReference type="GO" id="GO:0160107">
    <property type="term" value="F:tRNA (adenine(58)-N1)-methyltransferase activity"/>
    <property type="evidence" value="ECO:0007669"/>
    <property type="project" value="UniProtKB-EC"/>
</dbReference>
<dbReference type="FunFam" id="3.10.330.20:FF:000002">
    <property type="entry name" value="tRNA (adenine(58)-N(1))-methyltransferase catalytic subunit TRMT61A"/>
    <property type="match status" value="1"/>
</dbReference>
<accession>G8Y1R9</accession>
<dbReference type="Gene3D" id="3.10.330.20">
    <property type="match status" value="1"/>
</dbReference>
<comment type="subcellular location">
    <subcellularLocation>
        <location evidence="1 11">Nucleus</location>
    </subcellularLocation>
</comment>
<evidence type="ECO:0000313" key="15">
    <source>
        <dbReference type="EMBL" id="CCE86772.1"/>
    </source>
</evidence>
<dbReference type="EC" id="2.1.1.220" evidence="2 11"/>
<dbReference type="STRING" id="559304.G8Y1R9"/>
<keyword evidence="6 11" id="KW-0949">S-adenosyl-L-methionine</keyword>
<reference evidence="15 16" key="1">
    <citation type="journal article" date="2012" name="G3 (Bethesda)">
        <title>Pichia sorbitophila, an interspecies yeast hybrid reveals early steps of genome resolution following polyploidization.</title>
        <authorList>
            <person name="Leh Louis V."/>
            <person name="Despons L."/>
            <person name="Friedrich A."/>
            <person name="Martin T."/>
            <person name="Durrens P."/>
            <person name="Casaregola S."/>
            <person name="Neuveglise C."/>
            <person name="Fairhead C."/>
            <person name="Marck C."/>
            <person name="Cruz J.A."/>
            <person name="Straub M.L."/>
            <person name="Kugler V."/>
            <person name="Sacerdot C."/>
            <person name="Uzunov Z."/>
            <person name="Thierry A."/>
            <person name="Weiss S."/>
            <person name="Bleykasten C."/>
            <person name="De Montigny J."/>
            <person name="Jacques N."/>
            <person name="Jung P."/>
            <person name="Lemaire M."/>
            <person name="Mallet S."/>
            <person name="Morel G."/>
            <person name="Richard G.F."/>
            <person name="Sarkar A."/>
            <person name="Savel G."/>
            <person name="Schacherer J."/>
            <person name="Seret M.L."/>
            <person name="Talla E."/>
            <person name="Samson G."/>
            <person name="Jubin C."/>
            <person name="Poulain J."/>
            <person name="Vacherie B."/>
            <person name="Barbe V."/>
            <person name="Pelletier E."/>
            <person name="Sherman D.J."/>
            <person name="Westhof E."/>
            <person name="Weissenbach J."/>
            <person name="Baret P.V."/>
            <person name="Wincker P."/>
            <person name="Gaillardin C."/>
            <person name="Dujon B."/>
            <person name="Souciet J.L."/>
        </authorList>
    </citation>
    <scope>NUCLEOTIDE SEQUENCE [LARGE SCALE GENOMIC DNA]</scope>
    <source>
        <strain evidence="16">ATCC MYA-4447 / BCRC 22081 / CBS 7064 / NBRC 10061 / NRRL Y-12695</strain>
    </source>
</reference>